<dbReference type="AlphaFoldDB" id="A0A2H0TDH4"/>
<accession>A0A2H0TDH4</accession>
<dbReference type="Gene3D" id="3.30.300.20">
    <property type="match status" value="1"/>
</dbReference>
<dbReference type="InterPro" id="IPR036867">
    <property type="entry name" value="R3H_dom_sf"/>
</dbReference>
<dbReference type="Pfam" id="PF01424">
    <property type="entry name" value="R3H"/>
    <property type="match status" value="1"/>
</dbReference>
<evidence type="ECO:0000313" key="3">
    <source>
        <dbReference type="Proteomes" id="UP000231503"/>
    </source>
</evidence>
<organism evidence="2 3">
    <name type="scientific">Candidatus Niyogibacteria bacterium CG10_big_fil_rev_8_21_14_0_10_46_36</name>
    <dbReference type="NCBI Taxonomy" id="1974726"/>
    <lineage>
        <taxon>Bacteria</taxon>
        <taxon>Candidatus Niyogiibacteriota</taxon>
    </lineage>
</organism>
<dbReference type="PROSITE" id="PS51061">
    <property type="entry name" value="R3H"/>
    <property type="match status" value="1"/>
</dbReference>
<dbReference type="GO" id="GO:0003723">
    <property type="term" value="F:RNA binding"/>
    <property type="evidence" value="ECO:0007669"/>
    <property type="project" value="InterPro"/>
</dbReference>
<dbReference type="PANTHER" id="PTHR35800:SF1">
    <property type="entry name" value="RNA-BINDING PROTEIN KHPB"/>
    <property type="match status" value="1"/>
</dbReference>
<dbReference type="CDD" id="cd02644">
    <property type="entry name" value="R3H_jag"/>
    <property type="match status" value="1"/>
</dbReference>
<dbReference type="SMART" id="SM00393">
    <property type="entry name" value="R3H"/>
    <property type="match status" value="1"/>
</dbReference>
<protein>
    <recommendedName>
        <fullName evidence="1">R3H domain-containing protein</fullName>
    </recommendedName>
</protein>
<feature type="domain" description="R3H" evidence="1">
    <location>
        <begin position="92"/>
        <end position="157"/>
    </location>
</feature>
<dbReference type="Proteomes" id="UP000231503">
    <property type="component" value="Unassembled WGS sequence"/>
</dbReference>
<dbReference type="PANTHER" id="PTHR35800">
    <property type="entry name" value="PROTEIN JAG"/>
    <property type="match status" value="1"/>
</dbReference>
<dbReference type="SUPFAM" id="SSF82708">
    <property type="entry name" value="R3H domain"/>
    <property type="match status" value="1"/>
</dbReference>
<evidence type="ECO:0000313" key="2">
    <source>
        <dbReference type="EMBL" id="PIR69591.1"/>
    </source>
</evidence>
<comment type="caution">
    <text evidence="2">The sequence shown here is derived from an EMBL/GenBank/DDBJ whole genome shotgun (WGS) entry which is preliminary data.</text>
</comment>
<reference evidence="3" key="1">
    <citation type="submission" date="2017-09" db="EMBL/GenBank/DDBJ databases">
        <title>Depth-based differentiation of microbial function through sediment-hosted aquifers and enrichment of novel symbionts in the deep terrestrial subsurface.</title>
        <authorList>
            <person name="Probst A.J."/>
            <person name="Ladd B."/>
            <person name="Jarett J.K."/>
            <person name="Geller-Mcgrath D.E."/>
            <person name="Sieber C.M.K."/>
            <person name="Emerson J.B."/>
            <person name="Anantharaman K."/>
            <person name="Thomas B.C."/>
            <person name="Malmstrom R."/>
            <person name="Stieglmeier M."/>
            <person name="Klingl A."/>
            <person name="Woyke T."/>
            <person name="Ryan C.M."/>
            <person name="Banfield J.F."/>
        </authorList>
    </citation>
    <scope>NUCLEOTIDE SEQUENCE [LARGE SCALE GENOMIC DNA]</scope>
</reference>
<evidence type="ECO:0000259" key="1">
    <source>
        <dbReference type="PROSITE" id="PS51061"/>
    </source>
</evidence>
<dbReference type="InterPro" id="IPR001374">
    <property type="entry name" value="R3H_dom"/>
</dbReference>
<dbReference type="EMBL" id="PFCO01000005">
    <property type="protein sequence ID" value="PIR69591.1"/>
    <property type="molecule type" value="Genomic_DNA"/>
</dbReference>
<proteinExistence type="predicted"/>
<sequence>MDKEAQEKISFLLHTLIEKMGVTASLDAVEYLDGLKFNVKSSDAAILIGENGAHLRAINHVMRRIVDRETGFSPEEQKERMQFVVDVNDYNKQKADQLYELARMSAQRVRYFKKELEMKPMSPFERRIIHTALMEYPDIATESRGEGEYRYVVIKPI</sequence>
<dbReference type="InterPro" id="IPR039247">
    <property type="entry name" value="KhpB"/>
</dbReference>
<dbReference type="Gene3D" id="3.30.1370.50">
    <property type="entry name" value="R3H-like domain"/>
    <property type="match status" value="1"/>
</dbReference>
<dbReference type="InterPro" id="IPR015946">
    <property type="entry name" value="KH_dom-like_a/b"/>
</dbReference>
<dbReference type="InterPro" id="IPR034079">
    <property type="entry name" value="R3H_KhpB"/>
</dbReference>
<gene>
    <name evidence="2" type="ORF">COU47_02440</name>
</gene>
<name>A0A2H0TDH4_9BACT</name>